<comment type="caution">
    <text evidence="11">The sequence shown here is derived from an EMBL/GenBank/DDBJ whole genome shotgun (WGS) entry which is preliminary data.</text>
</comment>
<dbReference type="InterPro" id="IPR038718">
    <property type="entry name" value="SNF2-like_sf"/>
</dbReference>
<keyword evidence="8" id="KW-0539">Nucleus</keyword>
<dbReference type="InterPro" id="IPR000330">
    <property type="entry name" value="SNF2_N"/>
</dbReference>
<gene>
    <name evidence="11" type="ORF">ECRASSUSDP1_LOCUS22235</name>
</gene>
<dbReference type="EMBL" id="CAMPGE010022787">
    <property type="protein sequence ID" value="CAI2380795.1"/>
    <property type="molecule type" value="Genomic_DNA"/>
</dbReference>
<organism evidence="11 12">
    <name type="scientific">Euplotes crassus</name>
    <dbReference type="NCBI Taxonomy" id="5936"/>
    <lineage>
        <taxon>Eukaryota</taxon>
        <taxon>Sar</taxon>
        <taxon>Alveolata</taxon>
        <taxon>Ciliophora</taxon>
        <taxon>Intramacronucleata</taxon>
        <taxon>Spirotrichea</taxon>
        <taxon>Hypotrichia</taxon>
        <taxon>Euplotida</taxon>
        <taxon>Euplotidae</taxon>
        <taxon>Moneuplotes</taxon>
    </lineage>
</organism>
<keyword evidence="7" id="KW-0238">DNA-binding</keyword>
<feature type="domain" description="Helicase ATP-binding" evidence="10">
    <location>
        <begin position="118"/>
        <end position="283"/>
    </location>
</feature>
<sequence length="315" mass="36681">MSDDEFIPDEETAPTSPVKKVTKEKSTEKRLKNILNQAEAYTKKILGTKTKGRRVKKASAKTIQKGKSRRHCNDSNEDINSNEEENNCEKDDFLLLNQPSILKHELRNYQLNGLNWLISLYHHKASGILADEMGLGKTIQTIALLAFLKEYKKITKYFLVIAPKSCIPNWIKEFKEWLPCMKVVNLIPKKAKREEIIRNDLQPDMFNICVTTYEGVRICLDHLQKFDWEYLIVDEAHKMKNEASQLSKKLRMLKSNYRLLLTGTPLQNNLHELWALLNFLMPKIFSSSDDFDELFNVTKKMCCCRTCRTKKCIND</sequence>
<proteinExistence type="predicted"/>
<comment type="subcellular location">
    <subcellularLocation>
        <location evidence="1">Nucleus</location>
    </subcellularLocation>
</comment>
<dbReference type="PROSITE" id="PS51192">
    <property type="entry name" value="HELICASE_ATP_BIND_1"/>
    <property type="match status" value="1"/>
</dbReference>
<feature type="compositionally biased region" description="Basic residues" evidence="9">
    <location>
        <begin position="50"/>
        <end position="70"/>
    </location>
</feature>
<dbReference type="GO" id="GO:0003677">
    <property type="term" value="F:DNA binding"/>
    <property type="evidence" value="ECO:0007669"/>
    <property type="project" value="UniProtKB-KW"/>
</dbReference>
<keyword evidence="12" id="KW-1185">Reference proteome</keyword>
<evidence type="ECO:0000256" key="2">
    <source>
        <dbReference type="ARBA" id="ARBA00022741"/>
    </source>
</evidence>
<keyword evidence="2" id="KW-0547">Nucleotide-binding</keyword>
<evidence type="ECO:0000256" key="4">
    <source>
        <dbReference type="ARBA" id="ARBA00022806"/>
    </source>
</evidence>
<evidence type="ECO:0000313" key="11">
    <source>
        <dbReference type="EMBL" id="CAI2380795.1"/>
    </source>
</evidence>
<keyword evidence="5" id="KW-0067">ATP-binding</keyword>
<feature type="region of interest" description="Disordered" evidence="9">
    <location>
        <begin position="1"/>
        <end position="27"/>
    </location>
</feature>
<dbReference type="GO" id="GO:0005634">
    <property type="term" value="C:nucleus"/>
    <property type="evidence" value="ECO:0007669"/>
    <property type="project" value="UniProtKB-SubCell"/>
</dbReference>
<dbReference type="Proteomes" id="UP001295684">
    <property type="component" value="Unassembled WGS sequence"/>
</dbReference>
<evidence type="ECO:0000256" key="7">
    <source>
        <dbReference type="ARBA" id="ARBA00023125"/>
    </source>
</evidence>
<dbReference type="SMART" id="SM00487">
    <property type="entry name" value="DEXDc"/>
    <property type="match status" value="1"/>
</dbReference>
<evidence type="ECO:0000256" key="8">
    <source>
        <dbReference type="ARBA" id="ARBA00023242"/>
    </source>
</evidence>
<dbReference type="GO" id="GO:0005524">
    <property type="term" value="F:ATP binding"/>
    <property type="evidence" value="ECO:0007669"/>
    <property type="project" value="UniProtKB-KW"/>
</dbReference>
<feature type="compositionally biased region" description="Acidic residues" evidence="9">
    <location>
        <begin position="1"/>
        <end position="12"/>
    </location>
</feature>
<dbReference type="Pfam" id="PF00176">
    <property type="entry name" value="SNF2-rel_dom"/>
    <property type="match status" value="1"/>
</dbReference>
<dbReference type="Gene3D" id="3.40.50.10810">
    <property type="entry name" value="Tandem AAA-ATPase domain"/>
    <property type="match status" value="1"/>
</dbReference>
<dbReference type="GO" id="GO:0006325">
    <property type="term" value="P:chromatin organization"/>
    <property type="evidence" value="ECO:0007669"/>
    <property type="project" value="UniProtKB-KW"/>
</dbReference>
<dbReference type="InterPro" id="IPR027417">
    <property type="entry name" value="P-loop_NTPase"/>
</dbReference>
<dbReference type="FunFam" id="3.40.50.10810:FF:000005">
    <property type="entry name" value="Photoperiod-independent early flowering 1"/>
    <property type="match status" value="1"/>
</dbReference>
<accession>A0AAD2D5P8</accession>
<evidence type="ECO:0000259" key="10">
    <source>
        <dbReference type="PROSITE" id="PS51192"/>
    </source>
</evidence>
<dbReference type="AlphaFoldDB" id="A0AAD2D5P8"/>
<dbReference type="GO" id="GO:0016787">
    <property type="term" value="F:hydrolase activity"/>
    <property type="evidence" value="ECO:0007669"/>
    <property type="project" value="UniProtKB-KW"/>
</dbReference>
<protein>
    <recommendedName>
        <fullName evidence="10">Helicase ATP-binding domain-containing protein</fullName>
    </recommendedName>
</protein>
<name>A0AAD2D5P8_EUPCR</name>
<evidence type="ECO:0000256" key="1">
    <source>
        <dbReference type="ARBA" id="ARBA00004123"/>
    </source>
</evidence>
<dbReference type="InterPro" id="IPR014001">
    <property type="entry name" value="Helicase_ATP-bd"/>
</dbReference>
<evidence type="ECO:0000256" key="3">
    <source>
        <dbReference type="ARBA" id="ARBA00022801"/>
    </source>
</evidence>
<keyword evidence="4" id="KW-0347">Helicase</keyword>
<evidence type="ECO:0000256" key="6">
    <source>
        <dbReference type="ARBA" id="ARBA00022853"/>
    </source>
</evidence>
<keyword evidence="3" id="KW-0378">Hydrolase</keyword>
<feature type="region of interest" description="Disordered" evidence="9">
    <location>
        <begin position="46"/>
        <end position="84"/>
    </location>
</feature>
<evidence type="ECO:0000256" key="9">
    <source>
        <dbReference type="SAM" id="MobiDB-lite"/>
    </source>
</evidence>
<keyword evidence="6" id="KW-0156">Chromatin regulator</keyword>
<dbReference type="GO" id="GO:0004386">
    <property type="term" value="F:helicase activity"/>
    <property type="evidence" value="ECO:0007669"/>
    <property type="project" value="UniProtKB-KW"/>
</dbReference>
<evidence type="ECO:0000313" key="12">
    <source>
        <dbReference type="Proteomes" id="UP001295684"/>
    </source>
</evidence>
<evidence type="ECO:0000256" key="5">
    <source>
        <dbReference type="ARBA" id="ARBA00022840"/>
    </source>
</evidence>
<reference evidence="11" key="1">
    <citation type="submission" date="2023-07" db="EMBL/GenBank/DDBJ databases">
        <authorList>
            <consortium name="AG Swart"/>
            <person name="Singh M."/>
            <person name="Singh A."/>
            <person name="Seah K."/>
            <person name="Emmerich C."/>
        </authorList>
    </citation>
    <scope>NUCLEOTIDE SEQUENCE</scope>
    <source>
        <strain evidence="11">DP1</strain>
    </source>
</reference>
<feature type="compositionally biased region" description="Acidic residues" evidence="9">
    <location>
        <begin position="75"/>
        <end position="84"/>
    </location>
</feature>
<dbReference type="SUPFAM" id="SSF52540">
    <property type="entry name" value="P-loop containing nucleoside triphosphate hydrolases"/>
    <property type="match status" value="1"/>
</dbReference>
<dbReference type="PANTHER" id="PTHR10799">
    <property type="entry name" value="SNF2/RAD54 HELICASE FAMILY"/>
    <property type="match status" value="1"/>
</dbReference>